<dbReference type="KEGG" id="nfu:107378197"/>
<evidence type="ECO:0000313" key="3">
    <source>
        <dbReference type="EMBL" id="KAF7231392.1"/>
    </source>
</evidence>
<keyword evidence="1" id="KW-0812">Transmembrane</keyword>
<proteinExistence type="predicted"/>
<keyword evidence="1" id="KW-1133">Transmembrane helix</keyword>
<dbReference type="PANTHER" id="PTHR38001">
    <property type="entry name" value="PROTEIN CEBPZOS"/>
    <property type="match status" value="1"/>
</dbReference>
<dbReference type="InterPro" id="IPR037764">
    <property type="entry name" value="CEBPZOS"/>
</dbReference>
<accession>A0A8C6M781</accession>
<dbReference type="PANTHER" id="PTHR38001:SF1">
    <property type="entry name" value="PROTEIN CEBPZOS"/>
    <property type="match status" value="1"/>
</dbReference>
<organism evidence="4 5">
    <name type="scientific">Nothobranchius furzeri</name>
    <name type="common">Turquoise killifish</name>
    <dbReference type="NCBI Taxonomy" id="105023"/>
    <lineage>
        <taxon>Eukaryota</taxon>
        <taxon>Metazoa</taxon>
        <taxon>Chordata</taxon>
        <taxon>Craniata</taxon>
        <taxon>Vertebrata</taxon>
        <taxon>Euteleostomi</taxon>
        <taxon>Actinopterygii</taxon>
        <taxon>Neopterygii</taxon>
        <taxon>Teleostei</taxon>
        <taxon>Neoteleostei</taxon>
        <taxon>Acanthomorphata</taxon>
        <taxon>Ovalentaria</taxon>
        <taxon>Atherinomorphae</taxon>
        <taxon>Cyprinodontiformes</taxon>
        <taxon>Nothobranchiidae</taxon>
        <taxon>Nothobranchius</taxon>
    </lineage>
</organism>
<dbReference type="GeneTree" id="ENSGT00500000045333"/>
<evidence type="ECO:0000313" key="5">
    <source>
        <dbReference type="Proteomes" id="UP000694548"/>
    </source>
</evidence>
<dbReference type="EMBL" id="JAAVVJ010000001">
    <property type="protein sequence ID" value="KAF7231392.1"/>
    <property type="molecule type" value="Genomic_DNA"/>
</dbReference>
<gene>
    <name evidence="4" type="primary">CEBPZOS</name>
    <name evidence="2" type="ORF">G4P62_004725</name>
</gene>
<feature type="transmembrane region" description="Helical" evidence="1">
    <location>
        <begin position="6"/>
        <end position="26"/>
    </location>
</feature>
<dbReference type="AlphaFoldDB" id="A0A8C6M781"/>
<reference evidence="2" key="2">
    <citation type="submission" date="2020-03" db="EMBL/GenBank/DDBJ databases">
        <title>Intra-Species Differences in Population Size shape Life History and Genome Evolution.</title>
        <authorList>
            <person name="Willemsen D."/>
            <person name="Cui R."/>
            <person name="Valenzano D.R."/>
        </authorList>
    </citation>
    <scope>NUCLEOTIDE SEQUENCE</scope>
    <source>
        <strain evidence="2">GRZ</strain>
        <tissue evidence="2">Whole</tissue>
    </source>
</reference>
<evidence type="ECO:0000313" key="2">
    <source>
        <dbReference type="EMBL" id="KAF7231391.1"/>
    </source>
</evidence>
<reference evidence="4" key="3">
    <citation type="submission" date="2025-05" db="UniProtKB">
        <authorList>
            <consortium name="Ensembl"/>
        </authorList>
    </citation>
    <scope>IDENTIFICATION</scope>
</reference>
<dbReference type="Proteomes" id="UP000694548">
    <property type="component" value="Chromosome sgr04"/>
</dbReference>
<keyword evidence="1" id="KW-0472">Membrane</keyword>
<protein>
    <submittedName>
        <fullName evidence="4">CEBPZ opposite strand</fullName>
    </submittedName>
    <submittedName>
        <fullName evidence="2">Transcript variant X1</fullName>
    </submittedName>
    <submittedName>
        <fullName evidence="3">Transcript variant X2</fullName>
    </submittedName>
</protein>
<name>A0A8C6M781_NOTFU</name>
<dbReference type="Ensembl" id="ENSNFUT00015029794.1">
    <property type="protein sequence ID" value="ENSNFUP00015028515.1"/>
    <property type="gene ID" value="ENSNFUG00015013797.1"/>
</dbReference>
<dbReference type="OMA" id="HMMNNSR"/>
<evidence type="ECO:0000313" key="4">
    <source>
        <dbReference type="Ensembl" id="ENSNFUP00015028515.1"/>
    </source>
</evidence>
<sequence>MPPARQILRGVMVLELLGVFGAYTLFHKMNQSQDFRNTMNRKFPSILEAFYQSNEWAGVYGMRERDQRAWSDRQD</sequence>
<keyword evidence="5" id="KW-1185">Reference proteome</keyword>
<dbReference type="Proteomes" id="UP000822369">
    <property type="component" value="Chromosome 1"/>
</dbReference>
<evidence type="ECO:0000256" key="1">
    <source>
        <dbReference type="SAM" id="Phobius"/>
    </source>
</evidence>
<dbReference type="OrthoDB" id="5804148at2759"/>
<dbReference type="EMBL" id="JAAVVJ010000001">
    <property type="protein sequence ID" value="KAF7231391.1"/>
    <property type="molecule type" value="Genomic_DNA"/>
</dbReference>
<reference evidence="4" key="1">
    <citation type="submission" date="2014-08" db="EMBL/GenBank/DDBJ databases">
        <authorList>
            <person name="Senf B."/>
            <person name="Petzold A."/>
            <person name="Downie B.R."/>
            <person name="Koch P."/>
            <person name="Platzer M."/>
        </authorList>
    </citation>
    <scope>NUCLEOTIDE SEQUENCE [LARGE SCALE GENOMIC DNA]</scope>
    <source>
        <strain evidence="4">GRZ</strain>
    </source>
</reference>